<reference evidence="2" key="2">
    <citation type="submission" date="2020-08" db="EMBL/GenBank/DDBJ databases">
        <authorList>
            <person name="Chen M."/>
            <person name="Teng W."/>
            <person name="Zhao L."/>
            <person name="Hu C."/>
            <person name="Zhou Y."/>
            <person name="Han B."/>
            <person name="Song L."/>
            <person name="Shu W."/>
        </authorList>
    </citation>
    <scope>NUCLEOTIDE SEQUENCE</scope>
    <source>
        <strain evidence="2">FACHB-1375</strain>
    </source>
</reference>
<evidence type="ECO:0000313" key="2">
    <source>
        <dbReference type="EMBL" id="MBD2180094.1"/>
    </source>
</evidence>
<dbReference type="Pfam" id="PF20376">
    <property type="entry name" value="DUF6671"/>
    <property type="match status" value="1"/>
</dbReference>
<dbReference type="RefSeq" id="WP_190461949.1">
    <property type="nucleotide sequence ID" value="NZ_JACJPW010000005.1"/>
</dbReference>
<reference evidence="2" key="1">
    <citation type="journal article" date="2015" name="ISME J.">
        <title>Draft Genome Sequence of Streptomyces incarnatus NRRL8089, which Produces the Nucleoside Antibiotic Sinefungin.</title>
        <authorList>
            <person name="Oshima K."/>
            <person name="Hattori M."/>
            <person name="Shimizu H."/>
            <person name="Fukuda K."/>
            <person name="Nemoto M."/>
            <person name="Inagaki K."/>
            <person name="Tamura T."/>
        </authorList>
    </citation>
    <scope>NUCLEOTIDE SEQUENCE</scope>
    <source>
        <strain evidence="2">FACHB-1375</strain>
    </source>
</reference>
<sequence length="287" mass="31608">MNQMSLFNNRVGVLATMHKKERVIAPILAKELGIQVIVPTNFDTDVFGTFTREVKRMGTQIEAARFKAEKAIAISGETLAFASEGSFGPHPLIPYLSANREIVLLLDKAKNIEIVGEVFSTETNHNHQSVSSVEEAYEFAQKVGFPEHALVVIIGDAQAGKGEIIKGITAEAELVDTVKTSLKKSADGKVHIETDMRAMYNPTRMKNIEKATLDLIEKINQTCPDCAWPGFDAIANKKGLPCELCHLPTHLTLAVIYQCKKCGYTVEKIFPNGRETADPSQCQYCNP</sequence>
<accession>A0A926VA41</accession>
<name>A0A926VA41_9CYAN</name>
<organism evidence="2 3">
    <name type="scientific">Aerosakkonema funiforme FACHB-1375</name>
    <dbReference type="NCBI Taxonomy" id="2949571"/>
    <lineage>
        <taxon>Bacteria</taxon>
        <taxon>Bacillati</taxon>
        <taxon>Cyanobacteriota</taxon>
        <taxon>Cyanophyceae</taxon>
        <taxon>Oscillatoriophycideae</taxon>
        <taxon>Aerosakkonematales</taxon>
        <taxon>Aerosakkonemataceae</taxon>
        <taxon>Aerosakkonema</taxon>
    </lineage>
</organism>
<protein>
    <recommendedName>
        <fullName evidence="1">DUF6671 domain-containing protein</fullName>
    </recommendedName>
</protein>
<feature type="domain" description="DUF6671" evidence="1">
    <location>
        <begin position="67"/>
        <end position="287"/>
    </location>
</feature>
<dbReference type="EMBL" id="JACJPW010000005">
    <property type="protein sequence ID" value="MBD2180094.1"/>
    <property type="molecule type" value="Genomic_DNA"/>
</dbReference>
<comment type="caution">
    <text evidence="2">The sequence shown here is derived from an EMBL/GenBank/DDBJ whole genome shotgun (WGS) entry which is preliminary data.</text>
</comment>
<dbReference type="InterPro" id="IPR046612">
    <property type="entry name" value="DUF6671"/>
</dbReference>
<dbReference type="AlphaFoldDB" id="A0A926VA41"/>
<dbReference type="Proteomes" id="UP000641646">
    <property type="component" value="Unassembled WGS sequence"/>
</dbReference>
<evidence type="ECO:0000259" key="1">
    <source>
        <dbReference type="Pfam" id="PF20376"/>
    </source>
</evidence>
<keyword evidence="3" id="KW-1185">Reference proteome</keyword>
<proteinExistence type="predicted"/>
<gene>
    <name evidence="2" type="ORF">H6G03_03010</name>
</gene>
<evidence type="ECO:0000313" key="3">
    <source>
        <dbReference type="Proteomes" id="UP000641646"/>
    </source>
</evidence>